<accession>A0A139X6G6</accession>
<dbReference type="AlphaFoldDB" id="A0A139X6G6"/>
<gene>
    <name evidence="1" type="ORF">WA1_27420</name>
</gene>
<evidence type="ECO:0000313" key="2">
    <source>
        <dbReference type="Proteomes" id="UP000076925"/>
    </source>
</evidence>
<comment type="caution">
    <text evidence="1">The sequence shown here is derived from an EMBL/GenBank/DDBJ whole genome shotgun (WGS) entry which is preliminary data.</text>
</comment>
<proteinExistence type="predicted"/>
<evidence type="ECO:0000313" key="1">
    <source>
        <dbReference type="EMBL" id="KYC40266.1"/>
    </source>
</evidence>
<keyword evidence="2" id="KW-1185">Reference proteome</keyword>
<dbReference type="STRING" id="128403.WA1_27420"/>
<organism evidence="1 2">
    <name type="scientific">Scytonema hofmannii PCC 7110</name>
    <dbReference type="NCBI Taxonomy" id="128403"/>
    <lineage>
        <taxon>Bacteria</taxon>
        <taxon>Bacillati</taxon>
        <taxon>Cyanobacteriota</taxon>
        <taxon>Cyanophyceae</taxon>
        <taxon>Nostocales</taxon>
        <taxon>Scytonemataceae</taxon>
        <taxon>Scytonema</taxon>
    </lineage>
</organism>
<dbReference type="EMBL" id="ANNX02000030">
    <property type="protein sequence ID" value="KYC40266.1"/>
    <property type="molecule type" value="Genomic_DNA"/>
</dbReference>
<name>A0A139X6G6_9CYAN</name>
<reference evidence="1 2" key="1">
    <citation type="journal article" date="2013" name="Genome Biol. Evol.">
        <title>Genomes of Stigonematalean cyanobacteria (subsection V) and the evolution of oxygenic photosynthesis from prokaryotes to plastids.</title>
        <authorList>
            <person name="Dagan T."/>
            <person name="Roettger M."/>
            <person name="Stucken K."/>
            <person name="Landan G."/>
            <person name="Koch R."/>
            <person name="Major P."/>
            <person name="Gould S.B."/>
            <person name="Goremykin V.V."/>
            <person name="Rippka R."/>
            <person name="Tandeau de Marsac N."/>
            <person name="Gugger M."/>
            <person name="Lockhart P.J."/>
            <person name="Allen J.F."/>
            <person name="Brune I."/>
            <person name="Maus I."/>
            <person name="Puhler A."/>
            <person name="Martin W.F."/>
        </authorList>
    </citation>
    <scope>NUCLEOTIDE SEQUENCE [LARGE SCALE GENOMIC DNA]</scope>
    <source>
        <strain evidence="1 2">PCC 7110</strain>
    </source>
</reference>
<sequence length="99" mass="11655">MCKGKFIDKYQVFAVYNKFDQNDRLYFITEKYKNAALLRSDYSSNGTNGLVHRINYKWLLDPRLLQEVGDLNQLNPSKLIWQTITCLMTKYFRGFDASG</sequence>
<dbReference type="Proteomes" id="UP000076925">
    <property type="component" value="Unassembled WGS sequence"/>
</dbReference>
<protein>
    <submittedName>
        <fullName evidence="1">Uncharacterized protein</fullName>
    </submittedName>
</protein>